<dbReference type="Proteomes" id="UP000800092">
    <property type="component" value="Unassembled WGS sequence"/>
</dbReference>
<sequence>MKIACLQFAPEVGKVQENIAKANHILERDNVSGVDILVLPEMAFSGYNFLSPEAITPFLEPTKSGTSTQWAIKTATRLNCIVMVGYPEVDISETKMASTFSSLPNSSVRLTTPQEAPADTSPSAELDTSSPRRYNSLVTVSPTGAILAHYRKSFLFYTDETWASENPLGFLTSALCPLPTPPSLAASTTSPSSFSSSSSNDYLARVTQGICMDINPYRFLAPPDAFEFANHVLATSSRLAIISMAWLVLSSPEEWIEETREHAEELEISTLTYWVGRLRPLVENEGGKIVVVCANRTGIEGEACYAGSSTVMKLGGGNVEIMGYLGRGAESVLVVDLEEEPKYQLRIGPAEEMGEGDRQGD</sequence>
<dbReference type="InterPro" id="IPR036526">
    <property type="entry name" value="C-N_Hydrolase_sf"/>
</dbReference>
<keyword evidence="4" id="KW-1185">Reference proteome</keyword>
<feature type="domain" description="CN hydrolase" evidence="2">
    <location>
        <begin position="1"/>
        <end position="339"/>
    </location>
</feature>
<dbReference type="GO" id="GO:0030163">
    <property type="term" value="P:protein catabolic process"/>
    <property type="evidence" value="ECO:0007669"/>
    <property type="project" value="TreeGrafter"/>
</dbReference>
<reference evidence="3" key="1">
    <citation type="journal article" date="2020" name="Stud. Mycol.">
        <title>101 Dothideomycetes genomes: a test case for predicting lifestyles and emergence of pathogens.</title>
        <authorList>
            <person name="Haridas S."/>
            <person name="Albert R."/>
            <person name="Binder M."/>
            <person name="Bloem J."/>
            <person name="Labutti K."/>
            <person name="Salamov A."/>
            <person name="Andreopoulos B."/>
            <person name="Baker S."/>
            <person name="Barry K."/>
            <person name="Bills G."/>
            <person name="Bluhm B."/>
            <person name="Cannon C."/>
            <person name="Castanera R."/>
            <person name="Culley D."/>
            <person name="Daum C."/>
            <person name="Ezra D."/>
            <person name="Gonzalez J."/>
            <person name="Henrissat B."/>
            <person name="Kuo A."/>
            <person name="Liang C."/>
            <person name="Lipzen A."/>
            <person name="Lutzoni F."/>
            <person name="Magnuson J."/>
            <person name="Mondo S."/>
            <person name="Nolan M."/>
            <person name="Ohm R."/>
            <person name="Pangilinan J."/>
            <person name="Park H.-J."/>
            <person name="Ramirez L."/>
            <person name="Alfaro M."/>
            <person name="Sun H."/>
            <person name="Tritt A."/>
            <person name="Yoshinaga Y."/>
            <person name="Zwiers L.-H."/>
            <person name="Turgeon B."/>
            <person name="Goodwin S."/>
            <person name="Spatafora J."/>
            <person name="Crous P."/>
            <person name="Grigoriev I."/>
        </authorList>
    </citation>
    <scope>NUCLEOTIDE SEQUENCE</scope>
    <source>
        <strain evidence="3">Tuck. ex Michener</strain>
    </source>
</reference>
<keyword evidence="3" id="KW-0378">Hydrolase</keyword>
<dbReference type="AlphaFoldDB" id="A0A6A6HL57"/>
<dbReference type="Gene3D" id="3.60.110.10">
    <property type="entry name" value="Carbon-nitrogen hydrolase"/>
    <property type="match status" value="1"/>
</dbReference>
<dbReference type="Pfam" id="PF00795">
    <property type="entry name" value="CN_hydrolase"/>
    <property type="match status" value="1"/>
</dbReference>
<dbReference type="EMBL" id="ML991775">
    <property type="protein sequence ID" value="KAF2238711.1"/>
    <property type="molecule type" value="Genomic_DNA"/>
</dbReference>
<organism evidence="3 4">
    <name type="scientific">Viridothelium virens</name>
    <name type="common">Speckled blister lichen</name>
    <name type="synonym">Trypethelium virens</name>
    <dbReference type="NCBI Taxonomy" id="1048519"/>
    <lineage>
        <taxon>Eukaryota</taxon>
        <taxon>Fungi</taxon>
        <taxon>Dikarya</taxon>
        <taxon>Ascomycota</taxon>
        <taxon>Pezizomycotina</taxon>
        <taxon>Dothideomycetes</taxon>
        <taxon>Dothideomycetes incertae sedis</taxon>
        <taxon>Trypetheliales</taxon>
        <taxon>Trypetheliaceae</taxon>
        <taxon>Viridothelium</taxon>
    </lineage>
</organism>
<dbReference type="GO" id="GO:0008418">
    <property type="term" value="F:protein-N-terminal asparagine amidohydrolase activity"/>
    <property type="evidence" value="ECO:0007669"/>
    <property type="project" value="InterPro"/>
</dbReference>
<proteinExistence type="predicted"/>
<evidence type="ECO:0000256" key="1">
    <source>
        <dbReference type="SAM" id="MobiDB-lite"/>
    </source>
</evidence>
<feature type="region of interest" description="Disordered" evidence="1">
    <location>
        <begin position="103"/>
        <end position="130"/>
    </location>
</feature>
<evidence type="ECO:0000313" key="3">
    <source>
        <dbReference type="EMBL" id="KAF2238711.1"/>
    </source>
</evidence>
<dbReference type="PANTHER" id="PTHR11750">
    <property type="entry name" value="PROTEIN N-TERMINAL AMIDASE"/>
    <property type="match status" value="1"/>
</dbReference>
<dbReference type="SUPFAM" id="SSF56317">
    <property type="entry name" value="Carbon-nitrogen hydrolase"/>
    <property type="match status" value="1"/>
</dbReference>
<evidence type="ECO:0000259" key="2">
    <source>
        <dbReference type="PROSITE" id="PS50263"/>
    </source>
</evidence>
<name>A0A6A6HL57_VIRVR</name>
<dbReference type="InterPro" id="IPR039703">
    <property type="entry name" value="Nta1"/>
</dbReference>
<protein>
    <submittedName>
        <fullName evidence="3">Carbon-nitrogen hydrolase</fullName>
    </submittedName>
</protein>
<gene>
    <name evidence="3" type="ORF">EV356DRAFT_529154</name>
</gene>
<dbReference type="OrthoDB" id="201515at2759"/>
<dbReference type="PROSITE" id="PS50263">
    <property type="entry name" value="CN_HYDROLASE"/>
    <property type="match status" value="1"/>
</dbReference>
<dbReference type="InterPro" id="IPR003010">
    <property type="entry name" value="C-N_Hydrolase"/>
</dbReference>
<accession>A0A6A6HL57</accession>
<dbReference type="GO" id="GO:0070773">
    <property type="term" value="F:protein-N-terminal glutamine amidohydrolase activity"/>
    <property type="evidence" value="ECO:0007669"/>
    <property type="project" value="InterPro"/>
</dbReference>
<evidence type="ECO:0000313" key="4">
    <source>
        <dbReference type="Proteomes" id="UP000800092"/>
    </source>
</evidence>
<dbReference type="PANTHER" id="PTHR11750:SF26">
    <property type="entry name" value="PROTEIN N-TERMINAL AMIDASE"/>
    <property type="match status" value="1"/>
</dbReference>